<accession>A0A6J8D577</accession>
<dbReference type="InterPro" id="IPR022894">
    <property type="entry name" value="Oligoribonuclease"/>
</dbReference>
<organism evidence="2 3">
    <name type="scientific">Mytilus coruscus</name>
    <name type="common">Sea mussel</name>
    <dbReference type="NCBI Taxonomy" id="42192"/>
    <lineage>
        <taxon>Eukaryota</taxon>
        <taxon>Metazoa</taxon>
        <taxon>Spiralia</taxon>
        <taxon>Lophotrochozoa</taxon>
        <taxon>Mollusca</taxon>
        <taxon>Bivalvia</taxon>
        <taxon>Autobranchia</taxon>
        <taxon>Pteriomorphia</taxon>
        <taxon>Mytilida</taxon>
        <taxon>Mytiloidea</taxon>
        <taxon>Mytilidae</taxon>
        <taxon>Mytilinae</taxon>
        <taxon>Mytilus</taxon>
    </lineage>
</organism>
<reference evidence="2 3" key="1">
    <citation type="submission" date="2020-06" db="EMBL/GenBank/DDBJ databases">
        <authorList>
            <person name="Li R."/>
            <person name="Bekaert M."/>
        </authorList>
    </citation>
    <scope>NUCLEOTIDE SEQUENCE [LARGE SCALE GENOMIC DNA]</scope>
    <source>
        <strain evidence="3">wild</strain>
    </source>
</reference>
<evidence type="ECO:0000256" key="1">
    <source>
        <dbReference type="ARBA" id="ARBA00022722"/>
    </source>
</evidence>
<proteinExistence type="predicted"/>
<evidence type="ECO:0000313" key="3">
    <source>
        <dbReference type="Proteomes" id="UP000507470"/>
    </source>
</evidence>
<dbReference type="Proteomes" id="UP000507470">
    <property type="component" value="Unassembled WGS sequence"/>
</dbReference>
<keyword evidence="1" id="KW-0378">Hydrolase</keyword>
<dbReference type="OrthoDB" id="10067847at2759"/>
<protein>
    <submittedName>
        <fullName evidence="2">Uncharacterized protein</fullName>
    </submittedName>
</protein>
<evidence type="ECO:0000313" key="2">
    <source>
        <dbReference type="EMBL" id="CAC5402827.1"/>
    </source>
</evidence>
<sequence length="382" mass="42479">MQLVTEGNVSLNKLPIVIKSVLKNLTGKLPERLPSKSLISSRLMVEATIVACKQACEAMLTNYKPTEAKGNVLHQDATTKYHDHYEGKQVTLKDGSNLSLGLSKVGGGDAVTYTKCFNNIIDDLARSYSNPDQDSTKVRAKLITSIKCFLSDQCATNNVFNENIEKIMKDLLPTVIDNFDNLTENEKSDITKMGRFACRNDILELLQDYPEPNGLLRSVLFDIKAKVFIAGARAMGMLDKLITAPFWKILEQEGSILDINNHLLQMKLCLSQWAADGSEPFTGALMYDVSLLDQDDLYNELFKETNDPQLDSFTQIALELLCAQLQIILGRQAASQLPGGSYWEPSKNIKEMSKNVPKTNAISERDMAILDNLLSLQPNPPL</sequence>
<name>A0A6J8D577_MYTCO</name>
<gene>
    <name evidence="2" type="ORF">MCOR_36767</name>
</gene>
<dbReference type="AlphaFoldDB" id="A0A6J8D577"/>
<keyword evidence="1" id="KW-0540">Nuclease</keyword>
<keyword evidence="3" id="KW-1185">Reference proteome</keyword>
<dbReference type="PANTHER" id="PTHR11046:SF29">
    <property type="match status" value="1"/>
</dbReference>
<dbReference type="GO" id="GO:0000175">
    <property type="term" value="F:3'-5'-RNA exonuclease activity"/>
    <property type="evidence" value="ECO:0007669"/>
    <property type="project" value="InterPro"/>
</dbReference>
<dbReference type="PANTHER" id="PTHR11046">
    <property type="entry name" value="OLIGORIBONUCLEASE, MITOCHONDRIAL"/>
    <property type="match status" value="1"/>
</dbReference>
<dbReference type="EMBL" id="CACVKT020006653">
    <property type="protein sequence ID" value="CAC5402827.1"/>
    <property type="molecule type" value="Genomic_DNA"/>
</dbReference>